<sequence length="448" mass="50135">MPAPNSEHWVDSTISYDPSAILDDISGQLHLTSAAKRPFHLFVWKHVNENFVIEPNVFNPVAFFQKCTSEAALPAQLLPLVDAFLNAYGTILWPDSQHGDELGHVGRRHLVQGRESWYARQGYWNIEQITGGGAATTRIDEPFMSLHGGGAGGEGGRAWTKLGTVLQNYVMAMLRQDWQIRAFLDAETAKLHIEELLETITGKKIGGSLDKTGRQKISHNARPRRKGAWQSFEGQWLRPDQFSGMAPNSNAIETQHIHPYFYPRPQQVNQATALPTRQTPALLTNPWAGSHTHSQQNIWPARSILPHESPLEFQWRQRNLYLYSTNSEHDHLLQQQPIPSQVQSLPQPGTINGVPILRSPPRGRRGMRLEKRQELPGAGDENGESGEGNPTVRDVSVKEMQTGLDTTESPGPGLQDAKAAGQQYYRVKSPRKGRDRGRRVSEESSKTI</sequence>
<feature type="compositionally biased region" description="Basic and acidic residues" evidence="1">
    <location>
        <begin position="438"/>
        <end position="448"/>
    </location>
</feature>
<name>A0A2S6CMQ8_9PEZI</name>
<dbReference type="AlphaFoldDB" id="A0A2S6CMQ8"/>
<protein>
    <submittedName>
        <fullName evidence="2">Uncharacterized protein</fullName>
    </submittedName>
</protein>
<keyword evidence="3" id="KW-1185">Reference proteome</keyword>
<feature type="compositionally biased region" description="Polar residues" evidence="1">
    <location>
        <begin position="341"/>
        <end position="350"/>
    </location>
</feature>
<evidence type="ECO:0000313" key="3">
    <source>
        <dbReference type="Proteomes" id="UP000237631"/>
    </source>
</evidence>
<dbReference type="Proteomes" id="UP000237631">
    <property type="component" value="Unassembled WGS sequence"/>
</dbReference>
<feature type="region of interest" description="Disordered" evidence="1">
    <location>
        <begin position="341"/>
        <end position="448"/>
    </location>
</feature>
<dbReference type="EMBL" id="PNEN01000157">
    <property type="protein sequence ID" value="PPJ60991.1"/>
    <property type="molecule type" value="Genomic_DNA"/>
</dbReference>
<accession>A0A2S6CMQ8</accession>
<dbReference type="OrthoDB" id="10308205at2759"/>
<gene>
    <name evidence="2" type="ORF">CBER1_01997</name>
</gene>
<comment type="caution">
    <text evidence="2">The sequence shown here is derived from an EMBL/GenBank/DDBJ whole genome shotgun (WGS) entry which is preliminary data.</text>
</comment>
<evidence type="ECO:0000256" key="1">
    <source>
        <dbReference type="SAM" id="MobiDB-lite"/>
    </source>
</evidence>
<evidence type="ECO:0000313" key="2">
    <source>
        <dbReference type="EMBL" id="PPJ60991.1"/>
    </source>
</evidence>
<feature type="compositionally biased region" description="Basic residues" evidence="1">
    <location>
        <begin position="428"/>
        <end position="437"/>
    </location>
</feature>
<reference evidence="3" key="1">
    <citation type="journal article" date="2017" name="bioRxiv">
        <title>Conservation of a gene cluster reveals novel cercosporin biosynthetic mechanisms and extends production to the genus Colletotrichum.</title>
        <authorList>
            <person name="de Jonge R."/>
            <person name="Ebert M.K."/>
            <person name="Huitt-Roehl C.R."/>
            <person name="Pal P."/>
            <person name="Suttle J.C."/>
            <person name="Spanner R.E."/>
            <person name="Neubauer J.D."/>
            <person name="Jurick W.M.II."/>
            <person name="Stott K.A."/>
            <person name="Secor G.A."/>
            <person name="Thomma B.P.H.J."/>
            <person name="Van de Peer Y."/>
            <person name="Townsend C.A."/>
            <person name="Bolton M.D."/>
        </authorList>
    </citation>
    <scope>NUCLEOTIDE SEQUENCE [LARGE SCALE GENOMIC DNA]</scope>
    <source>
        <strain evidence="3">CBS538.71</strain>
    </source>
</reference>
<organism evidence="2 3">
    <name type="scientific">Cercospora berteroae</name>
    <dbReference type="NCBI Taxonomy" id="357750"/>
    <lineage>
        <taxon>Eukaryota</taxon>
        <taxon>Fungi</taxon>
        <taxon>Dikarya</taxon>
        <taxon>Ascomycota</taxon>
        <taxon>Pezizomycotina</taxon>
        <taxon>Dothideomycetes</taxon>
        <taxon>Dothideomycetidae</taxon>
        <taxon>Mycosphaerellales</taxon>
        <taxon>Mycosphaerellaceae</taxon>
        <taxon>Cercospora</taxon>
    </lineage>
</organism>
<proteinExistence type="predicted"/>